<gene>
    <name evidence="1" type="ORF">E5333_13765</name>
</gene>
<proteinExistence type="predicted"/>
<dbReference type="AlphaFoldDB" id="A0A4S2FKW5"/>
<comment type="caution">
    <text evidence="1">The sequence shown here is derived from an EMBL/GenBank/DDBJ whole genome shotgun (WGS) entry which is preliminary data.</text>
</comment>
<accession>A0A4S2FKW5</accession>
<dbReference type="InterPro" id="IPR026906">
    <property type="entry name" value="LRR_5"/>
</dbReference>
<evidence type="ECO:0000313" key="2">
    <source>
        <dbReference type="Proteomes" id="UP000306630"/>
    </source>
</evidence>
<dbReference type="Proteomes" id="UP000306630">
    <property type="component" value="Unassembled WGS sequence"/>
</dbReference>
<dbReference type="Pfam" id="PF13306">
    <property type="entry name" value="LRR_5"/>
    <property type="match status" value="1"/>
</dbReference>
<dbReference type="EMBL" id="SRYD01000071">
    <property type="protein sequence ID" value="TGY69601.1"/>
    <property type="molecule type" value="Genomic_DNA"/>
</dbReference>
<dbReference type="Gene3D" id="3.80.10.10">
    <property type="entry name" value="Ribonuclease Inhibitor"/>
    <property type="match status" value="1"/>
</dbReference>
<organism evidence="1 2">
    <name type="scientific">Muribaculum intestinale</name>
    <dbReference type="NCBI Taxonomy" id="1796646"/>
    <lineage>
        <taxon>Bacteria</taxon>
        <taxon>Pseudomonadati</taxon>
        <taxon>Bacteroidota</taxon>
        <taxon>Bacteroidia</taxon>
        <taxon>Bacteroidales</taxon>
        <taxon>Muribaculaceae</taxon>
        <taxon>Muribaculum</taxon>
    </lineage>
</organism>
<dbReference type="RefSeq" id="WP_135993880.1">
    <property type="nucleotide sequence ID" value="NZ_CAOJGF010000042.1"/>
</dbReference>
<protein>
    <submittedName>
        <fullName evidence="1">Uncharacterized protein</fullName>
    </submittedName>
</protein>
<name>A0A4S2FKW5_9BACT</name>
<sequence>MEYWYRFYYDSDYSNVLSVDKSYGNSFYDNSSKEKRYEEIKNVKYRLFWGFESVVLPLSLKHIADSACVGVVDIETPLIVTEKVEYIGDMAFCCGDFDVDMSQAKSLTHIGVKAMYAMSAKEIVVPESVKEVGELAFGPALEVLKTLDYEGATVCLFPPYYISSGRFVREYTKDVSYQAEVCLERLVSKNPEPPAIVMEYKRDEDTGELTDEPLRTEPILCHPEFSSRIPLYVPDGSVDAYKAAPGWKNFTQIYTLSDLEASGIDNVSSDIQAVETGRYDINGRPVDGEYRGVVVVRYSDGSVRKELAR</sequence>
<evidence type="ECO:0000313" key="1">
    <source>
        <dbReference type="EMBL" id="TGY69601.1"/>
    </source>
</evidence>
<reference evidence="1 2" key="1">
    <citation type="submission" date="2019-04" db="EMBL/GenBank/DDBJ databases">
        <title>Microbes associate with the intestines of laboratory mice.</title>
        <authorList>
            <person name="Navarre W."/>
            <person name="Wong E."/>
            <person name="Huang K."/>
            <person name="Tropini C."/>
            <person name="Ng K."/>
            <person name="Yu B."/>
        </authorList>
    </citation>
    <scope>NUCLEOTIDE SEQUENCE [LARGE SCALE GENOMIC DNA]</scope>
    <source>
        <strain evidence="1 2">NM06_A21</strain>
    </source>
</reference>
<dbReference type="InterPro" id="IPR032675">
    <property type="entry name" value="LRR_dom_sf"/>
</dbReference>